<dbReference type="KEGG" id="tra:Trad_2456"/>
<reference evidence="3" key="1">
    <citation type="submission" date="2010-05" db="EMBL/GenBank/DDBJ databases">
        <title>The complete genome of Truepera radiovictris DSM 17093.</title>
        <authorList>
            <consortium name="US DOE Joint Genome Institute (JGI-PGF)"/>
            <person name="Lucas S."/>
            <person name="Copeland A."/>
            <person name="Lapidus A."/>
            <person name="Glavina del Rio T."/>
            <person name="Dalin E."/>
            <person name="Tice H."/>
            <person name="Bruce D."/>
            <person name="Goodwin L."/>
            <person name="Pitluck S."/>
            <person name="Kyrpides N."/>
            <person name="Mavromatis K."/>
            <person name="Ovchinnikova G."/>
            <person name="Munk A.C."/>
            <person name="Detter J.C."/>
            <person name="Han C."/>
            <person name="Tapia R."/>
            <person name="Land M."/>
            <person name="Hauser L."/>
            <person name="Markowitz V."/>
            <person name="Cheng J.-F."/>
            <person name="Hugenholtz P."/>
            <person name="Woyke T."/>
            <person name="Wu D."/>
            <person name="Tindall B."/>
            <person name="Pomrenke H.G."/>
            <person name="Brambilla E."/>
            <person name="Klenk H.-P."/>
            <person name="Eisen J.A."/>
        </authorList>
    </citation>
    <scope>NUCLEOTIDE SEQUENCE [LARGE SCALE GENOMIC DNA]</scope>
    <source>
        <strain evidence="3">DSM 17093 / CIP 108686 / LMG 22925 / RQ-24</strain>
    </source>
</reference>
<evidence type="ECO:0000313" key="2">
    <source>
        <dbReference type="EMBL" id="ADI15565.1"/>
    </source>
</evidence>
<keyword evidence="1" id="KW-0472">Membrane</keyword>
<keyword evidence="3" id="KW-1185">Reference proteome</keyword>
<evidence type="ECO:0000313" key="3">
    <source>
        <dbReference type="Proteomes" id="UP000000379"/>
    </source>
</evidence>
<evidence type="ECO:0008006" key="4">
    <source>
        <dbReference type="Google" id="ProtNLM"/>
    </source>
</evidence>
<dbReference type="Proteomes" id="UP000000379">
    <property type="component" value="Chromosome"/>
</dbReference>
<dbReference type="EMBL" id="CP002049">
    <property type="protein sequence ID" value="ADI15565.1"/>
    <property type="molecule type" value="Genomic_DNA"/>
</dbReference>
<dbReference type="STRING" id="649638.Trad_2456"/>
<dbReference type="RefSeq" id="WP_013178927.1">
    <property type="nucleotide sequence ID" value="NC_014221.1"/>
</dbReference>
<dbReference type="eggNOG" id="COG1572">
    <property type="taxonomic scope" value="Bacteria"/>
</dbReference>
<keyword evidence="1" id="KW-1133">Transmembrane helix</keyword>
<protein>
    <recommendedName>
        <fullName evidence="4">TIGR02588 family protein</fullName>
    </recommendedName>
</protein>
<keyword evidence="1" id="KW-0812">Transmembrane</keyword>
<dbReference type="OrthoDB" id="1445569at2"/>
<accession>D7CTA2</accession>
<organism evidence="2 3">
    <name type="scientific">Truepera radiovictrix (strain DSM 17093 / CIP 108686 / LMG 22925 / RQ-24)</name>
    <dbReference type="NCBI Taxonomy" id="649638"/>
    <lineage>
        <taxon>Bacteria</taxon>
        <taxon>Thermotogati</taxon>
        <taxon>Deinococcota</taxon>
        <taxon>Deinococci</taxon>
        <taxon>Trueperales</taxon>
        <taxon>Trueperaceae</taxon>
        <taxon>Truepera</taxon>
    </lineage>
</organism>
<gene>
    <name evidence="2" type="ordered locus">Trad_2456</name>
</gene>
<evidence type="ECO:0000256" key="1">
    <source>
        <dbReference type="SAM" id="Phobius"/>
    </source>
</evidence>
<name>D7CTA2_TRURR</name>
<reference evidence="2 3" key="2">
    <citation type="journal article" date="2011" name="Stand. Genomic Sci.">
        <title>Complete genome sequence of Truepera radiovictrix type strain (RQ-24).</title>
        <authorList>
            <person name="Ivanova N."/>
            <person name="Rohde C."/>
            <person name="Munk C."/>
            <person name="Nolan M."/>
            <person name="Lucas S."/>
            <person name="Del Rio T.G."/>
            <person name="Tice H."/>
            <person name="Deshpande S."/>
            <person name="Cheng J.F."/>
            <person name="Tapia R."/>
            <person name="Han C."/>
            <person name="Goodwin L."/>
            <person name="Pitluck S."/>
            <person name="Liolios K."/>
            <person name="Mavromatis K."/>
            <person name="Mikhailova N."/>
            <person name="Pati A."/>
            <person name="Chen A."/>
            <person name="Palaniappan K."/>
            <person name="Land M."/>
            <person name="Hauser L."/>
            <person name="Chang Y.J."/>
            <person name="Jeffries C.D."/>
            <person name="Brambilla E."/>
            <person name="Rohde M."/>
            <person name="Goker M."/>
            <person name="Tindall B.J."/>
            <person name="Woyke T."/>
            <person name="Bristow J."/>
            <person name="Eisen J.A."/>
            <person name="Markowitz V."/>
            <person name="Hugenholtz P."/>
            <person name="Kyrpides N.C."/>
            <person name="Klenk H.P."/>
            <person name="Lapidus A."/>
        </authorList>
    </citation>
    <scope>NUCLEOTIDE SEQUENCE [LARGE SCALE GENOMIC DNA]</scope>
    <source>
        <strain evidence="3">DSM 17093 / CIP 108686 / LMG 22925 / RQ-24</strain>
    </source>
</reference>
<proteinExistence type="predicted"/>
<dbReference type="AlphaFoldDB" id="D7CTA2"/>
<feature type="transmembrane region" description="Helical" evidence="1">
    <location>
        <begin position="19"/>
        <end position="38"/>
    </location>
</feature>
<sequence length="134" mass="14314">MNARDAGAPTPQLPSRLEWGVAALGLLLVAGVLGFLLYQALLTPDTPPEIALRVLDVQPSSGGYLVRLEAANRGGETAAELVVEGALRRGGEVAETSELTFDFVPPDSVREGGLFFSQDPRGRLELRAKSFREP</sequence>
<dbReference type="HOGENOM" id="CLU_147394_0_0_0"/>